<feature type="transmembrane region" description="Helical" evidence="6">
    <location>
        <begin position="101"/>
        <end position="122"/>
    </location>
</feature>
<proteinExistence type="predicted"/>
<evidence type="ECO:0000256" key="6">
    <source>
        <dbReference type="SAM" id="Phobius"/>
    </source>
</evidence>
<keyword evidence="2" id="KW-1003">Cell membrane</keyword>
<keyword evidence="3 6" id="KW-0812">Transmembrane</keyword>
<dbReference type="Pfam" id="PF00482">
    <property type="entry name" value="T2SSF"/>
    <property type="match status" value="1"/>
</dbReference>
<accession>A0AAU8BD09</accession>
<dbReference type="PANTHER" id="PTHR35007">
    <property type="entry name" value="INTEGRAL MEMBRANE PROTEIN-RELATED"/>
    <property type="match status" value="1"/>
</dbReference>
<dbReference type="RefSeq" id="WP_353496064.1">
    <property type="nucleotide sequence ID" value="NZ_CP115920.1"/>
</dbReference>
<keyword evidence="5 6" id="KW-0472">Membrane</keyword>
<feature type="transmembrane region" description="Helical" evidence="6">
    <location>
        <begin position="128"/>
        <end position="147"/>
    </location>
</feature>
<dbReference type="PANTHER" id="PTHR35007:SF2">
    <property type="entry name" value="PILUS ASSEMBLE PROTEIN"/>
    <property type="match status" value="1"/>
</dbReference>
<evidence type="ECO:0000256" key="5">
    <source>
        <dbReference type="ARBA" id="ARBA00023136"/>
    </source>
</evidence>
<evidence type="ECO:0000256" key="4">
    <source>
        <dbReference type="ARBA" id="ARBA00022989"/>
    </source>
</evidence>
<comment type="subcellular location">
    <subcellularLocation>
        <location evidence="1">Cell membrane</location>
        <topology evidence="1">Multi-pass membrane protein</topology>
    </subcellularLocation>
</comment>
<evidence type="ECO:0000256" key="1">
    <source>
        <dbReference type="ARBA" id="ARBA00004651"/>
    </source>
</evidence>
<evidence type="ECO:0000259" key="7">
    <source>
        <dbReference type="Pfam" id="PF00482"/>
    </source>
</evidence>
<dbReference type="GO" id="GO:0005886">
    <property type="term" value="C:plasma membrane"/>
    <property type="evidence" value="ECO:0007669"/>
    <property type="project" value="UniProtKB-SubCell"/>
</dbReference>
<reference evidence="8" key="1">
    <citation type="submission" date="2023-01" db="EMBL/GenBank/DDBJ databases">
        <title>Vibrio sp. CB1-14 genome sequencing.</title>
        <authorList>
            <person name="Otstavnykh N."/>
            <person name="Isaeva M."/>
            <person name="Meleshko D."/>
        </authorList>
    </citation>
    <scope>NUCLEOTIDE SEQUENCE</scope>
    <source>
        <strain evidence="8">CB1-14</strain>
    </source>
</reference>
<dbReference type="InterPro" id="IPR018076">
    <property type="entry name" value="T2SS_GspF_dom"/>
</dbReference>
<feature type="transmembrane region" description="Helical" evidence="6">
    <location>
        <begin position="282"/>
        <end position="305"/>
    </location>
</feature>
<feature type="domain" description="Type II secretion system protein GspF" evidence="7">
    <location>
        <begin position="166"/>
        <end position="293"/>
    </location>
</feature>
<keyword evidence="4 6" id="KW-1133">Transmembrane helix</keyword>
<evidence type="ECO:0000256" key="2">
    <source>
        <dbReference type="ARBA" id="ARBA00022475"/>
    </source>
</evidence>
<gene>
    <name evidence="8" type="ORF">PG915_08080</name>
</gene>
<protein>
    <submittedName>
        <fullName evidence="8">Type II secretion system F family protein</fullName>
    </submittedName>
</protein>
<evidence type="ECO:0000313" key="8">
    <source>
        <dbReference type="EMBL" id="XCD14576.1"/>
    </source>
</evidence>
<evidence type="ECO:0000256" key="3">
    <source>
        <dbReference type="ARBA" id="ARBA00022692"/>
    </source>
</evidence>
<feature type="transmembrane region" description="Helical" evidence="6">
    <location>
        <begin position="13"/>
        <end position="35"/>
    </location>
</feature>
<sequence length="306" mass="33688">MDVLATLDIPREWVFLAVLMLAVTILVFGIGFLFVGAKSALDRRVHNLASPEQKQEKSKVIDTLESLAPFYVPSSEKEQQNVRLKLMHAGFHNKNAIANFYALKMLSFTIGAVLAVAVFVLSSNGSQSILFAALLVFIGLFAPNFILARIASKRQRRIRAGIPDTLDLLVVCTESGLGFLAAMKRVASETFISHPELADELETICAKVKAGVELPRAFDELVIRTGLSELKGLVSMLSHASRIGGSLSDTLRDYNEDYRDRRNQAAEEIAAKIPTKMLFPMLLFIWPCFFIVAIGPAVITIVSAFE</sequence>
<name>A0AAU8BD09_9VIBR</name>
<organism evidence="8">
    <name type="scientific">Vibrio chaetopteri</name>
    <dbReference type="NCBI Taxonomy" id="3016528"/>
    <lineage>
        <taxon>Bacteria</taxon>
        <taxon>Pseudomonadati</taxon>
        <taxon>Pseudomonadota</taxon>
        <taxon>Gammaproteobacteria</taxon>
        <taxon>Vibrionales</taxon>
        <taxon>Vibrionaceae</taxon>
        <taxon>Vibrio</taxon>
    </lineage>
</organism>
<dbReference type="AlphaFoldDB" id="A0AAU8BD09"/>
<dbReference type="EMBL" id="CP115920">
    <property type="protein sequence ID" value="XCD14576.1"/>
    <property type="molecule type" value="Genomic_DNA"/>
</dbReference>
<dbReference type="KEGG" id="vck:PG915_08080"/>